<evidence type="ECO:0000313" key="1">
    <source>
        <dbReference type="EMBL" id="MBX39975.1"/>
    </source>
</evidence>
<name>A0A2P2NBX7_RHIMU</name>
<proteinExistence type="predicted"/>
<reference evidence="1" key="1">
    <citation type="submission" date="2018-02" db="EMBL/GenBank/DDBJ databases">
        <title>Rhizophora mucronata_Transcriptome.</title>
        <authorList>
            <person name="Meera S.P."/>
            <person name="Sreeshan A."/>
            <person name="Augustine A."/>
        </authorList>
    </citation>
    <scope>NUCLEOTIDE SEQUENCE</scope>
    <source>
        <tissue evidence="1">Leaf</tissue>
    </source>
</reference>
<organism evidence="1">
    <name type="scientific">Rhizophora mucronata</name>
    <name type="common">Asiatic mangrove</name>
    <dbReference type="NCBI Taxonomy" id="61149"/>
    <lineage>
        <taxon>Eukaryota</taxon>
        <taxon>Viridiplantae</taxon>
        <taxon>Streptophyta</taxon>
        <taxon>Embryophyta</taxon>
        <taxon>Tracheophyta</taxon>
        <taxon>Spermatophyta</taxon>
        <taxon>Magnoliopsida</taxon>
        <taxon>eudicotyledons</taxon>
        <taxon>Gunneridae</taxon>
        <taxon>Pentapetalae</taxon>
        <taxon>rosids</taxon>
        <taxon>fabids</taxon>
        <taxon>Malpighiales</taxon>
        <taxon>Rhizophoraceae</taxon>
        <taxon>Rhizophora</taxon>
    </lineage>
</organism>
<protein>
    <submittedName>
        <fullName evidence="1">Uncharacterized protein</fullName>
    </submittedName>
</protein>
<dbReference type="EMBL" id="GGEC01059491">
    <property type="protein sequence ID" value="MBX39975.1"/>
    <property type="molecule type" value="Transcribed_RNA"/>
</dbReference>
<accession>A0A2P2NBX7</accession>
<sequence>MWLKKLKESSIGDDLYFTSYSVISNSCMLSRLLSLLKTTIYHGALNSLMVDL</sequence>
<dbReference type="AlphaFoldDB" id="A0A2P2NBX7"/>